<dbReference type="Proteomes" id="UP000272810">
    <property type="component" value="Segment"/>
</dbReference>
<evidence type="ECO:0000313" key="1">
    <source>
        <dbReference type="EMBL" id="AYB69884.1"/>
    </source>
</evidence>
<protein>
    <submittedName>
        <fullName evidence="1">Uncharacterized protein</fullName>
    </submittedName>
</protein>
<accession>A0A385UIS4</accession>
<reference evidence="1 2" key="1">
    <citation type="submission" date="2018-08" db="EMBL/GenBank/DDBJ databases">
        <authorList>
            <person name="Adusei M."/>
            <person name="Benson E.L."/>
            <person name="Broder R.E."/>
            <person name="Bruner T.L."/>
            <person name="Chilel M.S."/>
            <person name="Colon E."/>
            <person name="Giovanelli J.S."/>
            <person name="Goodman D.J."/>
            <person name="He Y."/>
            <person name="Kamiyasu R.A."/>
            <person name="Lampon M.J."/>
            <person name="Ospina-Giraldo M.D."/>
            <person name="Randall A.N."/>
            <person name="Tarapata L.R."/>
            <person name="Xu X."/>
            <person name="Zhang C."/>
            <person name="Garlena R.A."/>
            <person name="Russell D.A."/>
            <person name="Pope W.H."/>
            <person name="Jacobs-Sera D."/>
            <person name="Hatfull G.F."/>
        </authorList>
    </citation>
    <scope>NUCLEOTIDE SEQUENCE [LARGE SCALE GENOMIC DNA]</scope>
</reference>
<proteinExistence type="predicted"/>
<sequence length="51" mass="5653">MNTLPNGEIVAVEPNREYEHVFEDDFADPLMAALEYAAKQLRGGGEEEKAS</sequence>
<evidence type="ECO:0000313" key="2">
    <source>
        <dbReference type="Proteomes" id="UP000272810"/>
    </source>
</evidence>
<organism evidence="1 2">
    <name type="scientific">Mycobacterium phage LittleLaf</name>
    <dbReference type="NCBI Taxonomy" id="2301615"/>
    <lineage>
        <taxon>Viruses</taxon>
        <taxon>Duplodnaviria</taxon>
        <taxon>Heunggongvirae</taxon>
        <taxon>Uroviricota</taxon>
        <taxon>Caudoviricetes</taxon>
        <taxon>Marvinvirus</taxon>
        <taxon>Marvinvirus marvin</taxon>
    </lineage>
</organism>
<name>A0A385UIS4_9CAUD</name>
<gene>
    <name evidence="1" type="primary">80</name>
    <name evidence="1" type="ORF">SEA_LITTLELAF_80</name>
</gene>
<dbReference type="EMBL" id="MH727553">
    <property type="protein sequence ID" value="AYB69884.1"/>
    <property type="molecule type" value="Genomic_DNA"/>
</dbReference>